<keyword evidence="2" id="KW-0732">Signal</keyword>
<feature type="signal peptide" evidence="2">
    <location>
        <begin position="1"/>
        <end position="22"/>
    </location>
</feature>
<keyword evidence="1" id="KW-1133">Transmembrane helix</keyword>
<dbReference type="EMBL" id="JAFEKC020000015">
    <property type="protein sequence ID" value="KAK0510752.1"/>
    <property type="molecule type" value="Genomic_DNA"/>
</dbReference>
<feature type="chain" id="PRO_5041278217" evidence="2">
    <location>
        <begin position="23"/>
        <end position="73"/>
    </location>
</feature>
<proteinExistence type="predicted"/>
<sequence length="73" mass="7481">MLYNVMYNSVIVLSCLNAFALGVPTNSPEKSIEKRALLDPPTLAAIALIEAQAAAAVAALLAGETAAILKIVG</sequence>
<accession>A0AA39QWX3</accession>
<evidence type="ECO:0000313" key="3">
    <source>
        <dbReference type="EMBL" id="KAK0510752.1"/>
    </source>
</evidence>
<reference evidence="3" key="1">
    <citation type="submission" date="2023-03" db="EMBL/GenBank/DDBJ databases">
        <title>Complete genome of Cladonia borealis.</title>
        <authorList>
            <person name="Park H."/>
        </authorList>
    </citation>
    <scope>NUCLEOTIDE SEQUENCE</scope>
    <source>
        <strain evidence="3">ANT050790</strain>
    </source>
</reference>
<organism evidence="3 4">
    <name type="scientific">Cladonia borealis</name>
    <dbReference type="NCBI Taxonomy" id="184061"/>
    <lineage>
        <taxon>Eukaryota</taxon>
        <taxon>Fungi</taxon>
        <taxon>Dikarya</taxon>
        <taxon>Ascomycota</taxon>
        <taxon>Pezizomycotina</taxon>
        <taxon>Lecanoromycetes</taxon>
        <taxon>OSLEUM clade</taxon>
        <taxon>Lecanoromycetidae</taxon>
        <taxon>Lecanorales</taxon>
        <taxon>Lecanorineae</taxon>
        <taxon>Cladoniaceae</taxon>
        <taxon>Cladonia</taxon>
    </lineage>
</organism>
<keyword evidence="1" id="KW-0812">Transmembrane</keyword>
<dbReference type="Proteomes" id="UP001166286">
    <property type="component" value="Unassembled WGS sequence"/>
</dbReference>
<comment type="caution">
    <text evidence="3">The sequence shown here is derived from an EMBL/GenBank/DDBJ whole genome shotgun (WGS) entry which is preliminary data.</text>
</comment>
<keyword evidence="4" id="KW-1185">Reference proteome</keyword>
<keyword evidence="1" id="KW-0472">Membrane</keyword>
<feature type="transmembrane region" description="Helical" evidence="1">
    <location>
        <begin position="44"/>
        <end position="69"/>
    </location>
</feature>
<evidence type="ECO:0000256" key="1">
    <source>
        <dbReference type="SAM" id="Phobius"/>
    </source>
</evidence>
<evidence type="ECO:0000313" key="4">
    <source>
        <dbReference type="Proteomes" id="UP001166286"/>
    </source>
</evidence>
<evidence type="ECO:0000256" key="2">
    <source>
        <dbReference type="SAM" id="SignalP"/>
    </source>
</evidence>
<protein>
    <submittedName>
        <fullName evidence="3">Uncharacterized protein</fullName>
    </submittedName>
</protein>
<name>A0AA39QWX3_9LECA</name>
<dbReference type="AlphaFoldDB" id="A0AA39QWX3"/>
<gene>
    <name evidence="3" type="ORF">JMJ35_007184</name>
</gene>